<gene>
    <name evidence="2" type="ORF">FJY75_07675</name>
</gene>
<evidence type="ECO:0008006" key="4">
    <source>
        <dbReference type="Google" id="ProtNLM"/>
    </source>
</evidence>
<dbReference type="Gene3D" id="2.130.10.10">
    <property type="entry name" value="YVTN repeat-like/Quinoprotein amine dehydrogenase"/>
    <property type="match status" value="1"/>
</dbReference>
<feature type="chain" id="PRO_5038131702" description="WD40 repeat domain-containing protein" evidence="1">
    <location>
        <begin position="27"/>
        <end position="373"/>
    </location>
</feature>
<evidence type="ECO:0000313" key="2">
    <source>
        <dbReference type="EMBL" id="MBM3317717.1"/>
    </source>
</evidence>
<dbReference type="EMBL" id="VGIY01000174">
    <property type="protein sequence ID" value="MBM3317717.1"/>
    <property type="molecule type" value="Genomic_DNA"/>
</dbReference>
<organism evidence="2 3">
    <name type="scientific">Eiseniibacteriota bacterium</name>
    <dbReference type="NCBI Taxonomy" id="2212470"/>
    <lineage>
        <taxon>Bacteria</taxon>
        <taxon>Candidatus Eiseniibacteriota</taxon>
    </lineage>
</organism>
<proteinExistence type="predicted"/>
<comment type="caution">
    <text evidence="2">The sequence shown here is derived from an EMBL/GenBank/DDBJ whole genome shotgun (WGS) entry which is preliminary data.</text>
</comment>
<dbReference type="Proteomes" id="UP000748308">
    <property type="component" value="Unassembled WGS sequence"/>
</dbReference>
<evidence type="ECO:0000256" key="1">
    <source>
        <dbReference type="SAM" id="SignalP"/>
    </source>
</evidence>
<reference evidence="2" key="1">
    <citation type="submission" date="2019-03" db="EMBL/GenBank/DDBJ databases">
        <title>Lake Tanganyika Metagenome-Assembled Genomes (MAGs).</title>
        <authorList>
            <person name="Tran P."/>
        </authorList>
    </citation>
    <scope>NUCLEOTIDE SEQUENCE</scope>
    <source>
        <strain evidence="2">M_DeepCast_400m_m2_100</strain>
    </source>
</reference>
<dbReference type="InterPro" id="IPR011047">
    <property type="entry name" value="Quinoprotein_ADH-like_sf"/>
</dbReference>
<name>A0A938BQY9_UNCEI</name>
<dbReference type="InterPro" id="IPR015943">
    <property type="entry name" value="WD40/YVTN_repeat-like_dom_sf"/>
</dbReference>
<keyword evidence="1" id="KW-0732">Signal</keyword>
<protein>
    <recommendedName>
        <fullName evidence="4">WD40 repeat domain-containing protein</fullName>
    </recommendedName>
</protein>
<dbReference type="SUPFAM" id="SSF50998">
    <property type="entry name" value="Quinoprotein alcohol dehydrogenase-like"/>
    <property type="match status" value="1"/>
</dbReference>
<accession>A0A938BQY9</accession>
<feature type="signal peptide" evidence="1">
    <location>
        <begin position="1"/>
        <end position="26"/>
    </location>
</feature>
<evidence type="ECO:0000313" key="3">
    <source>
        <dbReference type="Proteomes" id="UP000748308"/>
    </source>
</evidence>
<sequence>MRHALASGGPLLGLALLLATAAPGLAAELSLTTLIAGDEDLLQVVPRPDGGLGVLRQAGVGRLAPNGAWLAAETAEPGQTLHLGDDGDLVGVVTHRAGAADFAPTARFELRDARGRLLWSLGETEDVGYSISVRGAVVGKSLNINAPERNALHFYGRGGTLAAEAVVPHLLGGRFSADGGLYFAQSASTGLIAFDAGGAELWRRDGVRLFDATPDGRLTVAVHGERLELLDSGRPVARADLTGLLVRRVAIAPDGARIAVAGREELRVYDGNLRPLWRDSLRDQGLAFTSVDLAAGDGWLLAGLARDLGPRVAVEERHPDGVVRAYDARGALRHEARLAFDAWNIFTPTAILDDTGKTLTITTRRAVYRTTLP</sequence>
<dbReference type="AlphaFoldDB" id="A0A938BQY9"/>